<accession>A0ACC2GSI1</accession>
<gene>
    <name evidence="1" type="ORF">DPEC_G00107140</name>
</gene>
<dbReference type="Proteomes" id="UP001157502">
    <property type="component" value="Chromosome 9"/>
</dbReference>
<reference evidence="1" key="1">
    <citation type="submission" date="2021-05" db="EMBL/GenBank/DDBJ databases">
        <authorList>
            <person name="Pan Q."/>
            <person name="Jouanno E."/>
            <person name="Zahm M."/>
            <person name="Klopp C."/>
            <person name="Cabau C."/>
            <person name="Louis A."/>
            <person name="Berthelot C."/>
            <person name="Parey E."/>
            <person name="Roest Crollius H."/>
            <person name="Montfort J."/>
            <person name="Robinson-Rechavi M."/>
            <person name="Bouchez O."/>
            <person name="Lampietro C."/>
            <person name="Lopez Roques C."/>
            <person name="Donnadieu C."/>
            <person name="Postlethwait J."/>
            <person name="Bobe J."/>
            <person name="Dillon D."/>
            <person name="Chandos A."/>
            <person name="von Hippel F."/>
            <person name="Guiguen Y."/>
        </authorList>
    </citation>
    <scope>NUCLEOTIDE SEQUENCE</scope>
    <source>
        <strain evidence="1">YG-Jan2019</strain>
    </source>
</reference>
<comment type="caution">
    <text evidence="1">The sequence shown here is derived from an EMBL/GenBank/DDBJ whole genome shotgun (WGS) entry which is preliminary data.</text>
</comment>
<keyword evidence="2" id="KW-1185">Reference proteome</keyword>
<evidence type="ECO:0000313" key="1">
    <source>
        <dbReference type="EMBL" id="KAJ8006425.1"/>
    </source>
</evidence>
<name>A0ACC2GSI1_DALPE</name>
<proteinExistence type="predicted"/>
<sequence length="166" mass="19483">MFSSSTQRWEIFKTNVPQTILKAISNTRWECRVESVKVLRYQLPAVGEALLSLVDQQQKKVCDSETASAARDLEQEITSWKFLLTVIIWYNILHEVHRVSKLLQSPQVGIDVLQYENTERTAFHPSRQMLETSWKRWRCQWSSPLHEAENPNASFRMTRPKIQILP</sequence>
<protein>
    <submittedName>
        <fullName evidence="1">Uncharacterized protein</fullName>
    </submittedName>
</protein>
<dbReference type="EMBL" id="CM055736">
    <property type="protein sequence ID" value="KAJ8006425.1"/>
    <property type="molecule type" value="Genomic_DNA"/>
</dbReference>
<evidence type="ECO:0000313" key="2">
    <source>
        <dbReference type="Proteomes" id="UP001157502"/>
    </source>
</evidence>
<organism evidence="1 2">
    <name type="scientific">Dallia pectoralis</name>
    <name type="common">Alaska blackfish</name>
    <dbReference type="NCBI Taxonomy" id="75939"/>
    <lineage>
        <taxon>Eukaryota</taxon>
        <taxon>Metazoa</taxon>
        <taxon>Chordata</taxon>
        <taxon>Craniata</taxon>
        <taxon>Vertebrata</taxon>
        <taxon>Euteleostomi</taxon>
        <taxon>Actinopterygii</taxon>
        <taxon>Neopterygii</taxon>
        <taxon>Teleostei</taxon>
        <taxon>Protacanthopterygii</taxon>
        <taxon>Esociformes</taxon>
        <taxon>Umbridae</taxon>
        <taxon>Dallia</taxon>
    </lineage>
</organism>